<dbReference type="AlphaFoldDB" id="A0A4Y2WNC0"/>
<evidence type="ECO:0000313" key="1">
    <source>
        <dbReference type="EMBL" id="GBO38208.1"/>
    </source>
</evidence>
<reference evidence="1 2" key="1">
    <citation type="journal article" date="2019" name="Sci. Rep.">
        <title>Orb-weaving spider Araneus ventricosus genome elucidates the spidroin gene catalogue.</title>
        <authorList>
            <person name="Kono N."/>
            <person name="Nakamura H."/>
            <person name="Ohtoshi R."/>
            <person name="Moran D.A.P."/>
            <person name="Shinohara A."/>
            <person name="Yoshida Y."/>
            <person name="Fujiwara M."/>
            <person name="Mori M."/>
            <person name="Tomita M."/>
            <person name="Arakawa K."/>
        </authorList>
    </citation>
    <scope>NUCLEOTIDE SEQUENCE [LARGE SCALE GENOMIC DNA]</scope>
</reference>
<dbReference type="Proteomes" id="UP000499080">
    <property type="component" value="Unassembled WGS sequence"/>
</dbReference>
<keyword evidence="2" id="KW-1185">Reference proteome</keyword>
<organism evidence="1 2">
    <name type="scientific">Araneus ventricosus</name>
    <name type="common">Orbweaver spider</name>
    <name type="synonym">Epeira ventricosa</name>
    <dbReference type="NCBI Taxonomy" id="182803"/>
    <lineage>
        <taxon>Eukaryota</taxon>
        <taxon>Metazoa</taxon>
        <taxon>Ecdysozoa</taxon>
        <taxon>Arthropoda</taxon>
        <taxon>Chelicerata</taxon>
        <taxon>Arachnida</taxon>
        <taxon>Araneae</taxon>
        <taxon>Araneomorphae</taxon>
        <taxon>Entelegynae</taxon>
        <taxon>Araneoidea</taxon>
        <taxon>Araneidae</taxon>
        <taxon>Araneus</taxon>
    </lineage>
</organism>
<evidence type="ECO:0000313" key="2">
    <source>
        <dbReference type="Proteomes" id="UP000499080"/>
    </source>
</evidence>
<name>A0A4Y2WNC0_ARAVE</name>
<dbReference type="EMBL" id="BGPR01062861">
    <property type="protein sequence ID" value="GBO38208.1"/>
    <property type="molecule type" value="Genomic_DNA"/>
</dbReference>
<protein>
    <submittedName>
        <fullName evidence="1">Uncharacterized protein</fullName>
    </submittedName>
</protein>
<gene>
    <name evidence="1" type="ORF">AVEN_198606_1</name>
</gene>
<sequence>MIGNLLFGITELECFDEALGSKNPKSARPDDSHFKPENFELDIDFDVSRDLNSIPDGVSSSTDGGKQVQAGITPELDLKLCQQHPLVQPGQPAKY</sequence>
<accession>A0A4Y2WNC0</accession>
<proteinExistence type="predicted"/>
<comment type="caution">
    <text evidence="1">The sequence shown here is derived from an EMBL/GenBank/DDBJ whole genome shotgun (WGS) entry which is preliminary data.</text>
</comment>